<dbReference type="InterPro" id="IPR029026">
    <property type="entry name" value="tRNA_m1G_MTases_N"/>
</dbReference>
<evidence type="ECO:0000259" key="4">
    <source>
        <dbReference type="Pfam" id="PF00588"/>
    </source>
</evidence>
<keyword evidence="2 5" id="KW-0808">Transferase</keyword>
<dbReference type="PANTHER" id="PTHR46429:SF1">
    <property type="entry name" value="23S RRNA (GUANOSINE-2'-O-)-METHYLTRANSFERASE RLMB"/>
    <property type="match status" value="1"/>
</dbReference>
<keyword evidence="1 5" id="KW-0489">Methyltransferase</keyword>
<name>A0A517QT90_9PLAN</name>
<dbReference type="PANTHER" id="PTHR46429">
    <property type="entry name" value="23S RRNA (GUANOSINE-2'-O-)-METHYLTRANSFERASE RLMB"/>
    <property type="match status" value="1"/>
</dbReference>
<dbReference type="CDD" id="cd18103">
    <property type="entry name" value="SpoU-like_RlmB"/>
    <property type="match status" value="1"/>
</dbReference>
<dbReference type="Gene3D" id="3.40.1280.10">
    <property type="match status" value="1"/>
</dbReference>
<dbReference type="InterPro" id="IPR004441">
    <property type="entry name" value="rRNA_MeTrfase_TrmH"/>
</dbReference>
<dbReference type="EC" id="2.1.1.185" evidence="5"/>
<organism evidence="5 6">
    <name type="scientific">Thalassoglobus polymorphus</name>
    <dbReference type="NCBI Taxonomy" id="2527994"/>
    <lineage>
        <taxon>Bacteria</taxon>
        <taxon>Pseudomonadati</taxon>
        <taxon>Planctomycetota</taxon>
        <taxon>Planctomycetia</taxon>
        <taxon>Planctomycetales</taxon>
        <taxon>Planctomycetaceae</taxon>
        <taxon>Thalassoglobus</taxon>
    </lineage>
</organism>
<reference evidence="5 6" key="1">
    <citation type="submission" date="2019-02" db="EMBL/GenBank/DDBJ databases">
        <title>Deep-cultivation of Planctomycetes and their phenomic and genomic characterization uncovers novel biology.</title>
        <authorList>
            <person name="Wiegand S."/>
            <person name="Jogler M."/>
            <person name="Boedeker C."/>
            <person name="Pinto D."/>
            <person name="Vollmers J."/>
            <person name="Rivas-Marin E."/>
            <person name="Kohn T."/>
            <person name="Peeters S.H."/>
            <person name="Heuer A."/>
            <person name="Rast P."/>
            <person name="Oberbeckmann S."/>
            <person name="Bunk B."/>
            <person name="Jeske O."/>
            <person name="Meyerdierks A."/>
            <person name="Storesund J.E."/>
            <person name="Kallscheuer N."/>
            <person name="Luecker S."/>
            <person name="Lage O.M."/>
            <person name="Pohl T."/>
            <person name="Merkel B.J."/>
            <person name="Hornburger P."/>
            <person name="Mueller R.-W."/>
            <person name="Bruemmer F."/>
            <person name="Labrenz M."/>
            <person name="Spormann A.M."/>
            <person name="Op den Camp H."/>
            <person name="Overmann J."/>
            <person name="Amann R."/>
            <person name="Jetten M.S.M."/>
            <person name="Mascher T."/>
            <person name="Medema M.H."/>
            <person name="Devos D.P."/>
            <person name="Kaster A.-K."/>
            <person name="Ovreas L."/>
            <person name="Rohde M."/>
            <person name="Galperin M.Y."/>
            <person name="Jogler C."/>
        </authorList>
    </citation>
    <scope>NUCLEOTIDE SEQUENCE [LARGE SCALE GENOMIC DNA]</scope>
    <source>
        <strain evidence="5 6">Mal48</strain>
    </source>
</reference>
<dbReference type="GO" id="GO:0006396">
    <property type="term" value="P:RNA processing"/>
    <property type="evidence" value="ECO:0007669"/>
    <property type="project" value="InterPro"/>
</dbReference>
<evidence type="ECO:0000256" key="2">
    <source>
        <dbReference type="ARBA" id="ARBA00022679"/>
    </source>
</evidence>
<dbReference type="InterPro" id="IPR029028">
    <property type="entry name" value="Alpha/beta_knot_MTases"/>
</dbReference>
<evidence type="ECO:0000313" key="5">
    <source>
        <dbReference type="EMBL" id="QDT34861.1"/>
    </source>
</evidence>
<evidence type="ECO:0000313" key="6">
    <source>
        <dbReference type="Proteomes" id="UP000315724"/>
    </source>
</evidence>
<keyword evidence="6" id="KW-1185">Reference proteome</keyword>
<dbReference type="KEGG" id="tpol:Mal48_41340"/>
<evidence type="ECO:0000256" key="3">
    <source>
        <dbReference type="SAM" id="MobiDB-lite"/>
    </source>
</evidence>
<dbReference type="EMBL" id="CP036267">
    <property type="protein sequence ID" value="QDT34861.1"/>
    <property type="molecule type" value="Genomic_DNA"/>
</dbReference>
<dbReference type="GO" id="GO:0008173">
    <property type="term" value="F:RNA methyltransferase activity"/>
    <property type="evidence" value="ECO:0007669"/>
    <property type="project" value="InterPro"/>
</dbReference>
<sequence length="260" mass="28603">MLFATRQILQTNSNDALNMATLKLTNPHSVLAALKHRPQDVMEVHASTTKSSEAWKEAAETARSMRISVQEPISQGNRRRRQRDESGRIGTTYGVVREKSSVTLDDLFSDASPRGLWLAFDQLQDPHNVGAVFRTAAFFGVKGVIMTQDRSAPLTGTVYDTAAGGVETVPIVMQTNLSRALEVAKKKDLWVLGTSEHAEMKLAEVDRDRRWLLVIGNEEKGLRRLTQENCDQVCQIPPLGEVTSLNVSVAAGIMMATLTG</sequence>
<feature type="domain" description="tRNA/rRNA methyltransferase SpoU type" evidence="4">
    <location>
        <begin position="117"/>
        <end position="255"/>
    </location>
</feature>
<accession>A0A517QT90</accession>
<evidence type="ECO:0000256" key="1">
    <source>
        <dbReference type="ARBA" id="ARBA00022603"/>
    </source>
</evidence>
<gene>
    <name evidence="5" type="primary">rlmB</name>
    <name evidence="5" type="ORF">Mal48_41340</name>
</gene>
<dbReference type="AlphaFoldDB" id="A0A517QT90"/>
<dbReference type="Proteomes" id="UP000315724">
    <property type="component" value="Chromosome"/>
</dbReference>
<proteinExistence type="predicted"/>
<dbReference type="SUPFAM" id="SSF75217">
    <property type="entry name" value="alpha/beta knot"/>
    <property type="match status" value="1"/>
</dbReference>
<dbReference type="GO" id="GO:0032259">
    <property type="term" value="P:methylation"/>
    <property type="evidence" value="ECO:0007669"/>
    <property type="project" value="UniProtKB-KW"/>
</dbReference>
<dbReference type="NCBIfam" id="TIGR00186">
    <property type="entry name" value="rRNA_methyl_3"/>
    <property type="match status" value="1"/>
</dbReference>
<protein>
    <submittedName>
        <fullName evidence="5">23S rRNA (Guanosine-2'-O-)-methyltransferase RlmB</fullName>
        <ecNumber evidence="5">2.1.1.185</ecNumber>
    </submittedName>
</protein>
<dbReference type="InterPro" id="IPR001537">
    <property type="entry name" value="SpoU_MeTrfase"/>
</dbReference>
<feature type="region of interest" description="Disordered" evidence="3">
    <location>
        <begin position="68"/>
        <end position="89"/>
    </location>
</feature>
<dbReference type="GO" id="GO:0003723">
    <property type="term" value="F:RNA binding"/>
    <property type="evidence" value="ECO:0007669"/>
    <property type="project" value="InterPro"/>
</dbReference>
<dbReference type="GO" id="GO:0005829">
    <property type="term" value="C:cytosol"/>
    <property type="evidence" value="ECO:0007669"/>
    <property type="project" value="TreeGrafter"/>
</dbReference>
<dbReference type="Pfam" id="PF00588">
    <property type="entry name" value="SpoU_methylase"/>
    <property type="match status" value="1"/>
</dbReference>